<sequence>MVGRNQWNVNDIADAFQCLVDVVGDQQRGEAVLGAQPARAPVAATRTGPTAAAISLRVQDGRMDIPPRAGTGIIPILSIGLLGFSDPWWIRRDAY</sequence>
<proteinExistence type="predicted"/>
<reference evidence="2" key="1">
    <citation type="journal article" date="2019" name="Int. J. Syst. Evol. Microbiol.">
        <title>The Global Catalogue of Microorganisms (GCM) 10K type strain sequencing project: providing services to taxonomists for standard genome sequencing and annotation.</title>
        <authorList>
            <consortium name="The Broad Institute Genomics Platform"/>
            <consortium name="The Broad Institute Genome Sequencing Center for Infectious Disease"/>
            <person name="Wu L."/>
            <person name="Ma J."/>
        </authorList>
    </citation>
    <scope>NUCLEOTIDE SEQUENCE [LARGE SCALE GENOMIC DNA]</scope>
    <source>
        <strain evidence="2">JCM 13250</strain>
    </source>
</reference>
<gene>
    <name evidence="1" type="ORF">GCM10009682_25990</name>
</gene>
<accession>A0ABP4Y582</accession>
<evidence type="ECO:0000313" key="2">
    <source>
        <dbReference type="Proteomes" id="UP001500218"/>
    </source>
</evidence>
<comment type="caution">
    <text evidence="1">The sequence shown here is derived from an EMBL/GenBank/DDBJ whole genome shotgun (WGS) entry which is preliminary data.</text>
</comment>
<protein>
    <submittedName>
        <fullName evidence="1">Uncharacterized protein</fullName>
    </submittedName>
</protein>
<dbReference type="Proteomes" id="UP001500218">
    <property type="component" value="Unassembled WGS sequence"/>
</dbReference>
<name>A0ABP4Y582_9ACTN</name>
<dbReference type="EMBL" id="BAAALT010000066">
    <property type="protein sequence ID" value="GAA1802950.1"/>
    <property type="molecule type" value="Genomic_DNA"/>
</dbReference>
<evidence type="ECO:0000313" key="1">
    <source>
        <dbReference type="EMBL" id="GAA1802950.1"/>
    </source>
</evidence>
<organism evidence="1 2">
    <name type="scientific">Luedemannella flava</name>
    <dbReference type="NCBI Taxonomy" id="349316"/>
    <lineage>
        <taxon>Bacteria</taxon>
        <taxon>Bacillati</taxon>
        <taxon>Actinomycetota</taxon>
        <taxon>Actinomycetes</taxon>
        <taxon>Micromonosporales</taxon>
        <taxon>Micromonosporaceae</taxon>
        <taxon>Luedemannella</taxon>
    </lineage>
</organism>
<keyword evidence="2" id="KW-1185">Reference proteome</keyword>